<proteinExistence type="predicted"/>
<dbReference type="Proteomes" id="UP000260363">
    <property type="component" value="Chromosome"/>
</dbReference>
<gene>
    <name evidence="2" type="ORF">BD36_02365</name>
</gene>
<dbReference type="KEGG" id="cmx:DNC_02215"/>
<dbReference type="PATRIC" id="fig|83560.10.peg.453"/>
<protein>
    <submittedName>
        <fullName evidence="2">Membrane protein</fullName>
    </submittedName>
</protein>
<dbReference type="GeneID" id="1245797"/>
<dbReference type="EMBL" id="CP007217">
    <property type="protein sequence ID" value="AJR10519.1"/>
    <property type="molecule type" value="Genomic_DNA"/>
</dbReference>
<organism evidence="2 3">
    <name type="scientific">Chlamydia muridarum</name>
    <dbReference type="NCBI Taxonomy" id="83560"/>
    <lineage>
        <taxon>Bacteria</taxon>
        <taxon>Pseudomonadati</taxon>
        <taxon>Chlamydiota</taxon>
        <taxon>Chlamydiia</taxon>
        <taxon>Chlamydiales</taxon>
        <taxon>Chlamydiaceae</taxon>
        <taxon>Chlamydia/Chlamydophila group</taxon>
        <taxon>Chlamydia</taxon>
    </lineage>
</organism>
<dbReference type="KEGG" id="cmg:NC81_02210"/>
<evidence type="ECO:0000256" key="1">
    <source>
        <dbReference type="SAM" id="Phobius"/>
    </source>
</evidence>
<evidence type="ECO:0000313" key="2">
    <source>
        <dbReference type="EMBL" id="AJR10519.1"/>
    </source>
</evidence>
<accession>A0A069ZY26</accession>
<feature type="transmembrane region" description="Helical" evidence="1">
    <location>
        <begin position="63"/>
        <end position="87"/>
    </location>
</feature>
<name>A0A069ZY26_CHLMR</name>
<reference evidence="2 3" key="1">
    <citation type="submission" date="2014-02" db="EMBL/GenBank/DDBJ databases">
        <authorList>
            <person name="Chen C."/>
            <person name="Conrad T.A."/>
            <person name="Zhou Z."/>
            <person name="Lai Z."/>
            <person name="Zhong G."/>
        </authorList>
    </citation>
    <scope>NUCLEOTIDE SEQUENCE [LARGE SCALE GENOMIC DNA]</scope>
    <source>
        <strain evidence="2 3">Nigg3-28</strain>
    </source>
</reference>
<keyword evidence="1" id="KW-0472">Membrane</keyword>
<keyword evidence="1" id="KW-1133">Transmembrane helix</keyword>
<sequence length="120" mass="13319">MFISFDKTLSRHSTDLAEAFGNKLLYPVTQGFGTRISVKPVLVIDDMTIHGFSVKQESLCKRICCVIACILLAPIVLLMTLIGVIAYNCSATYKRVQDLYLATGLEFGKEWGPWTCAPQI</sequence>
<dbReference type="RefSeq" id="WP_010230470.1">
    <property type="nucleotide sequence ID" value="NZ_CP007217.1"/>
</dbReference>
<dbReference type="KEGG" id="cmm:NC80_02195"/>
<dbReference type="AlphaFoldDB" id="A0A069ZY26"/>
<evidence type="ECO:0000313" key="3">
    <source>
        <dbReference type="Proteomes" id="UP000260363"/>
    </source>
</evidence>
<keyword evidence="1" id="KW-0812">Transmembrane</keyword>